<comment type="caution">
    <text evidence="1">The sequence shown here is derived from an EMBL/GenBank/DDBJ whole genome shotgun (WGS) entry which is preliminary data.</text>
</comment>
<dbReference type="EMBL" id="VOEJ01000003">
    <property type="protein sequence ID" value="TWR29947.1"/>
    <property type="molecule type" value="Genomic_DNA"/>
</dbReference>
<reference evidence="1 2" key="1">
    <citation type="submission" date="2019-07" db="EMBL/GenBank/DDBJ databases">
        <authorList>
            <person name="Kim J."/>
        </authorList>
    </citation>
    <scope>NUCLEOTIDE SEQUENCE [LARGE SCALE GENOMIC DNA]</scope>
    <source>
        <strain evidence="2">dk17</strain>
    </source>
</reference>
<protein>
    <submittedName>
        <fullName evidence="1">Four-helix bundle copper-binding protein</fullName>
    </submittedName>
</protein>
<dbReference type="Pfam" id="PF03860">
    <property type="entry name" value="Csp"/>
    <property type="match status" value="1"/>
</dbReference>
<name>A0A563UF10_9SPHI</name>
<dbReference type="InterPro" id="IPR005560">
    <property type="entry name" value="Csp_YhjQ"/>
</dbReference>
<dbReference type="PANTHER" id="PTHR37310:SF1">
    <property type="entry name" value="CYTOPLASMIC PROTEIN"/>
    <property type="match status" value="1"/>
</dbReference>
<dbReference type="CDD" id="cd08026">
    <property type="entry name" value="DUF326"/>
    <property type="match status" value="1"/>
</dbReference>
<gene>
    <name evidence="1" type="ORF">FPZ43_08840</name>
</gene>
<sequence>MENHNHTALISKLLTCVAACENCATECLKEEDVKMMAGCIALDRDCADICSQAARLLQRNSVIAHQYLLLCEEICRLCAAECSKHQHQHCQDCAKACMECAEACHAHHEPITQD</sequence>
<evidence type="ECO:0000313" key="2">
    <source>
        <dbReference type="Proteomes" id="UP000320042"/>
    </source>
</evidence>
<dbReference type="InterPro" id="IPR044543">
    <property type="entry name" value="YHJQ-like"/>
</dbReference>
<proteinExistence type="predicted"/>
<dbReference type="RefSeq" id="WP_146381503.1">
    <property type="nucleotide sequence ID" value="NZ_VOEJ01000003.1"/>
</dbReference>
<dbReference type="OrthoDB" id="5396211at2"/>
<keyword evidence="2" id="KW-1185">Reference proteome</keyword>
<dbReference type="AlphaFoldDB" id="A0A563UF10"/>
<dbReference type="Gene3D" id="1.20.1270.360">
    <property type="match status" value="1"/>
</dbReference>
<accession>A0A563UF10</accession>
<evidence type="ECO:0000313" key="1">
    <source>
        <dbReference type="EMBL" id="TWR29947.1"/>
    </source>
</evidence>
<organism evidence="1 2">
    <name type="scientific">Mucilaginibacter pallidiroseus</name>
    <dbReference type="NCBI Taxonomy" id="2599295"/>
    <lineage>
        <taxon>Bacteria</taxon>
        <taxon>Pseudomonadati</taxon>
        <taxon>Bacteroidota</taxon>
        <taxon>Sphingobacteriia</taxon>
        <taxon>Sphingobacteriales</taxon>
        <taxon>Sphingobacteriaceae</taxon>
        <taxon>Mucilaginibacter</taxon>
    </lineage>
</organism>
<dbReference type="PANTHER" id="PTHR37310">
    <property type="entry name" value="CYTOPLASMIC PROTEIN-RELATED"/>
    <property type="match status" value="1"/>
</dbReference>
<dbReference type="Proteomes" id="UP000320042">
    <property type="component" value="Unassembled WGS sequence"/>
</dbReference>